<reference evidence="12 13" key="1">
    <citation type="submission" date="2020-02" db="EMBL/GenBank/DDBJ databases">
        <title>Genome sequence of strain AETb3-4.</title>
        <authorList>
            <person name="Gao J."/>
            <person name="Zhang X."/>
        </authorList>
    </citation>
    <scope>NUCLEOTIDE SEQUENCE [LARGE SCALE GENOMIC DNA]</scope>
    <source>
        <strain evidence="12 13">AETb3-4</strain>
    </source>
</reference>
<dbReference type="Pfam" id="PF07992">
    <property type="entry name" value="Pyr_redox_2"/>
    <property type="match status" value="1"/>
</dbReference>
<keyword evidence="6" id="KW-0479">Metal-binding</keyword>
<dbReference type="InterPro" id="IPR007419">
    <property type="entry name" value="BFD-like_2Fe2S-bd_dom"/>
</dbReference>
<dbReference type="PANTHER" id="PTHR43809:SF1">
    <property type="entry name" value="NITRITE REDUCTASE (NADH) LARGE SUBUNIT"/>
    <property type="match status" value="1"/>
</dbReference>
<evidence type="ECO:0000256" key="8">
    <source>
        <dbReference type="ARBA" id="ARBA00023004"/>
    </source>
</evidence>
<sequence>MPHIVVIGFGPVAARLVDGLLPAVQSGQLGVTVVGDELHPAYNRVLVADLGVGRTTVDAITLAATAELEAAGVVLDLGRCVRRVDRARQLVHLSDGRAVHYDKLVFATGSRPVVPKLHGLNPDPNVPLRLPAGVTTLRDLKDAATLHRAVLGGRRVVVLGGGILGVEAALAAAEEGARVTVVHHGAHTLGRSIDADAGQVLAGALQARGIAVAAHARSTAVVLDAAPAGDVPPEASFTALKLDGGGTVPGDLLVLSCGVRPRTEVAAGSGLRTARGILVDHSLQAHHDPQVFAIGDCAEIRCLDAGCRECAGSAGPQGLIGPGWRQAEWLAGFLVRPAEPAPPLAAEQAPVMLLKARGVDVAAAGNVAAGPFDPLPLDNPAGGPGAVAGAPAPLRVSVWADPEHGKYVKMATRDGVLEGFVSVGMPRAAAELVLLFERGAELPADRSALLGLDSAGLPAPNDPSRTVCRCAGVDQRTIAAAVAEGCGTVAEVSARTRAGTGCGGCHGEVRALIEQHFQGAPTPA</sequence>
<keyword evidence="13" id="KW-1185">Reference proteome</keyword>
<dbReference type="GO" id="GO:0051536">
    <property type="term" value="F:iron-sulfur cluster binding"/>
    <property type="evidence" value="ECO:0007669"/>
    <property type="project" value="UniProtKB-KW"/>
</dbReference>
<evidence type="ECO:0000256" key="9">
    <source>
        <dbReference type="ARBA" id="ARBA00023014"/>
    </source>
</evidence>
<gene>
    <name evidence="12" type="ORF">G6034_05425</name>
</gene>
<keyword evidence="9" id="KW-0411">Iron-sulfur</keyword>
<organism evidence="12 13">
    <name type="scientific">Arthrobacter wenxiniae</name>
    <dbReference type="NCBI Taxonomy" id="2713570"/>
    <lineage>
        <taxon>Bacteria</taxon>
        <taxon>Bacillati</taxon>
        <taxon>Actinomycetota</taxon>
        <taxon>Actinomycetes</taxon>
        <taxon>Micrococcales</taxon>
        <taxon>Micrococcaceae</taxon>
        <taxon>Arthrobacter</taxon>
    </lineage>
</organism>
<dbReference type="Pfam" id="PF04324">
    <property type="entry name" value="Fer2_BFD"/>
    <property type="match status" value="1"/>
</dbReference>
<protein>
    <submittedName>
        <fullName evidence="12">NAD(P)/FAD-dependent oxidoreductase</fullName>
    </submittedName>
</protein>
<feature type="domain" description="BFD-like [2Fe-2S]-binding" evidence="10">
    <location>
        <begin position="467"/>
        <end position="514"/>
    </location>
</feature>
<evidence type="ECO:0000259" key="11">
    <source>
        <dbReference type="Pfam" id="PF07992"/>
    </source>
</evidence>
<comment type="caution">
    <text evidence="12">The sequence shown here is derived from an EMBL/GenBank/DDBJ whole genome shotgun (WGS) entry which is preliminary data.</text>
</comment>
<dbReference type="InterPro" id="IPR052034">
    <property type="entry name" value="NasD-like"/>
</dbReference>
<comment type="cofactor">
    <cofactor evidence="2">
        <name>[4Fe-4S] cluster</name>
        <dbReference type="ChEBI" id="CHEBI:49883"/>
    </cofactor>
</comment>
<dbReference type="InterPro" id="IPR041854">
    <property type="entry name" value="BFD-like_2Fe2S-bd_dom_sf"/>
</dbReference>
<dbReference type="EMBL" id="JAAMFM010000005">
    <property type="protein sequence ID" value="NVM94355.1"/>
    <property type="molecule type" value="Genomic_DNA"/>
</dbReference>
<dbReference type="SUPFAM" id="SSF51905">
    <property type="entry name" value="FAD/NAD(P)-binding domain"/>
    <property type="match status" value="2"/>
</dbReference>
<keyword evidence="8" id="KW-0408">Iron</keyword>
<feature type="domain" description="FAD/NAD(P)-binding" evidence="11">
    <location>
        <begin position="3"/>
        <end position="298"/>
    </location>
</feature>
<evidence type="ECO:0000256" key="7">
    <source>
        <dbReference type="ARBA" id="ARBA00023002"/>
    </source>
</evidence>
<dbReference type="GO" id="GO:0046872">
    <property type="term" value="F:metal ion binding"/>
    <property type="evidence" value="ECO:0007669"/>
    <property type="project" value="UniProtKB-KW"/>
</dbReference>
<dbReference type="Gene3D" id="3.50.50.60">
    <property type="entry name" value="FAD/NAD(P)-binding domain"/>
    <property type="match status" value="2"/>
</dbReference>
<name>A0A7Y7IF73_9MICC</name>
<dbReference type="Gene3D" id="1.10.10.1100">
    <property type="entry name" value="BFD-like [2Fe-2S]-binding domain"/>
    <property type="match status" value="1"/>
</dbReference>
<evidence type="ECO:0000256" key="2">
    <source>
        <dbReference type="ARBA" id="ARBA00001966"/>
    </source>
</evidence>
<dbReference type="PANTHER" id="PTHR43809">
    <property type="entry name" value="NITRITE REDUCTASE (NADH) LARGE SUBUNIT"/>
    <property type="match status" value="1"/>
</dbReference>
<keyword evidence="7" id="KW-0560">Oxidoreductase</keyword>
<dbReference type="PRINTS" id="PR00368">
    <property type="entry name" value="FADPNR"/>
</dbReference>
<comment type="similarity">
    <text evidence="4">Belongs to the nitrite and sulfite reductase 4Fe-4S domain family.</text>
</comment>
<keyword evidence="5" id="KW-0349">Heme</keyword>
<dbReference type="InterPro" id="IPR036188">
    <property type="entry name" value="FAD/NAD-bd_sf"/>
</dbReference>
<evidence type="ECO:0000256" key="3">
    <source>
        <dbReference type="ARBA" id="ARBA00005096"/>
    </source>
</evidence>
<comment type="pathway">
    <text evidence="3">Nitrogen metabolism; nitrate reduction (assimilation).</text>
</comment>
<dbReference type="InterPro" id="IPR023753">
    <property type="entry name" value="FAD/NAD-binding_dom"/>
</dbReference>
<evidence type="ECO:0000256" key="4">
    <source>
        <dbReference type="ARBA" id="ARBA00010429"/>
    </source>
</evidence>
<dbReference type="GO" id="GO:0016491">
    <property type="term" value="F:oxidoreductase activity"/>
    <property type="evidence" value="ECO:0007669"/>
    <property type="project" value="UniProtKB-KW"/>
</dbReference>
<evidence type="ECO:0000313" key="12">
    <source>
        <dbReference type="EMBL" id="NVM94355.1"/>
    </source>
</evidence>
<evidence type="ECO:0000313" key="13">
    <source>
        <dbReference type="Proteomes" id="UP000543556"/>
    </source>
</evidence>
<evidence type="ECO:0000256" key="6">
    <source>
        <dbReference type="ARBA" id="ARBA00022723"/>
    </source>
</evidence>
<dbReference type="AlphaFoldDB" id="A0A7Y7IF73"/>
<dbReference type="Proteomes" id="UP000543556">
    <property type="component" value="Unassembled WGS sequence"/>
</dbReference>
<evidence type="ECO:0000259" key="10">
    <source>
        <dbReference type="Pfam" id="PF04324"/>
    </source>
</evidence>
<evidence type="ECO:0000256" key="1">
    <source>
        <dbReference type="ARBA" id="ARBA00001929"/>
    </source>
</evidence>
<evidence type="ECO:0000256" key="5">
    <source>
        <dbReference type="ARBA" id="ARBA00022617"/>
    </source>
</evidence>
<accession>A0A7Y7IF73</accession>
<proteinExistence type="inferred from homology"/>
<comment type="cofactor">
    <cofactor evidence="1">
        <name>siroheme</name>
        <dbReference type="ChEBI" id="CHEBI:60052"/>
    </cofactor>
</comment>